<sequence>MDADNLVRMANRIGQFFEAMPDAAEAAQQVAEHLKKFWDPRMRRALLAHVDRNGSAGLNAMVEAALTRHRAVLD</sequence>
<dbReference type="AlphaFoldDB" id="A2SM76"/>
<keyword evidence="2" id="KW-1185">Reference proteome</keyword>
<dbReference type="KEGG" id="mpt:Mpe_A3712"/>
<dbReference type="HOGENOM" id="CLU_166802_0_0_4"/>
<organism evidence="1 2">
    <name type="scientific">Methylibium petroleiphilum (strain ATCC BAA-1232 / LMG 22953 / PM1)</name>
    <dbReference type="NCBI Taxonomy" id="420662"/>
    <lineage>
        <taxon>Bacteria</taxon>
        <taxon>Pseudomonadati</taxon>
        <taxon>Pseudomonadota</taxon>
        <taxon>Betaproteobacteria</taxon>
        <taxon>Burkholderiales</taxon>
        <taxon>Sphaerotilaceae</taxon>
        <taxon>Methylibium</taxon>
    </lineage>
</organism>
<keyword evidence="1" id="KW-0560">Oxidoreductase</keyword>
<gene>
    <name evidence="1" type="ordered locus">Mpe_A3712</name>
</gene>
<dbReference type="Pfam" id="PF11390">
    <property type="entry name" value="FdsD"/>
    <property type="match status" value="1"/>
</dbReference>
<name>A2SM76_METPP</name>
<dbReference type="EMBL" id="CP000555">
    <property type="protein sequence ID" value="ABM96665.1"/>
    <property type="molecule type" value="Genomic_DNA"/>
</dbReference>
<dbReference type="Proteomes" id="UP000000366">
    <property type="component" value="Chromosome"/>
</dbReference>
<proteinExistence type="predicted"/>
<dbReference type="eggNOG" id="ENOG5032Z86">
    <property type="taxonomic scope" value="Bacteria"/>
</dbReference>
<dbReference type="InterPro" id="IPR021074">
    <property type="entry name" value="Formate_DH_dsu"/>
</dbReference>
<dbReference type="RefSeq" id="WP_011831285.1">
    <property type="nucleotide sequence ID" value="NC_008825.1"/>
</dbReference>
<dbReference type="GO" id="GO:0016491">
    <property type="term" value="F:oxidoreductase activity"/>
    <property type="evidence" value="ECO:0007669"/>
    <property type="project" value="UniProtKB-KW"/>
</dbReference>
<dbReference type="EC" id="1.2.1.2" evidence="1"/>
<accession>A2SM76</accession>
<evidence type="ECO:0000313" key="1">
    <source>
        <dbReference type="EMBL" id="ABM96665.1"/>
    </source>
</evidence>
<evidence type="ECO:0000313" key="2">
    <source>
        <dbReference type="Proteomes" id="UP000000366"/>
    </source>
</evidence>
<reference evidence="1 2" key="1">
    <citation type="journal article" date="2007" name="J. Bacteriol.">
        <title>Whole-genome analysis of the methyl tert-butyl ether-degrading beta-proteobacterium Methylibium petroleiphilum PM1.</title>
        <authorList>
            <person name="Kane S.R."/>
            <person name="Chakicherla A.Y."/>
            <person name="Chain P.S.G."/>
            <person name="Schmidt R."/>
            <person name="Shin M.W."/>
            <person name="Legler T.C."/>
            <person name="Scow K.M."/>
            <person name="Larimer F.W."/>
            <person name="Lucas S.M."/>
            <person name="Richardson P.M."/>
            <person name="Hristova K.R."/>
        </authorList>
    </citation>
    <scope>NUCLEOTIDE SEQUENCE [LARGE SCALE GENOMIC DNA]</scope>
    <source>
        <strain evidence="2">ATCC BAA-1232 / LMG 22953 / PM1</strain>
    </source>
</reference>
<dbReference type="STRING" id="420662.Mpe_A3712"/>
<protein>
    <submittedName>
        <fullName evidence="1">Formate dehydrogenase delta subunit</fullName>
        <ecNumber evidence="1">1.2.1.2</ecNumber>
    </submittedName>
</protein>